<name>A0A7G8BG65_9BACT</name>
<evidence type="ECO:0000256" key="2">
    <source>
        <dbReference type="ARBA" id="ARBA00010817"/>
    </source>
</evidence>
<dbReference type="SUPFAM" id="SSF48150">
    <property type="entry name" value="DNA-glycosylase"/>
    <property type="match status" value="1"/>
</dbReference>
<organism evidence="7 8">
    <name type="scientific">Alloacidobacterium dinghuense</name>
    <dbReference type="NCBI Taxonomy" id="2763107"/>
    <lineage>
        <taxon>Bacteria</taxon>
        <taxon>Pseudomonadati</taxon>
        <taxon>Acidobacteriota</taxon>
        <taxon>Terriglobia</taxon>
        <taxon>Terriglobales</taxon>
        <taxon>Acidobacteriaceae</taxon>
        <taxon>Alloacidobacterium</taxon>
    </lineage>
</organism>
<dbReference type="InterPro" id="IPR051912">
    <property type="entry name" value="Alkylbase_DNA_Glycosylase/TA"/>
</dbReference>
<dbReference type="Pfam" id="PF00730">
    <property type="entry name" value="HhH-GPD"/>
    <property type="match status" value="1"/>
</dbReference>
<evidence type="ECO:0000256" key="5">
    <source>
        <dbReference type="ARBA" id="ARBA00023204"/>
    </source>
</evidence>
<feature type="domain" description="HhH-GPD" evidence="6">
    <location>
        <begin position="55"/>
        <end position="219"/>
    </location>
</feature>
<dbReference type="GO" id="GO:0006285">
    <property type="term" value="P:base-excision repair, AP site formation"/>
    <property type="evidence" value="ECO:0007669"/>
    <property type="project" value="TreeGrafter"/>
</dbReference>
<evidence type="ECO:0000256" key="1">
    <source>
        <dbReference type="ARBA" id="ARBA00000086"/>
    </source>
</evidence>
<dbReference type="PANTHER" id="PTHR43003">
    <property type="entry name" value="DNA-3-METHYLADENINE GLYCOSYLASE"/>
    <property type="match status" value="1"/>
</dbReference>
<comment type="catalytic activity">
    <reaction evidence="1">
        <text>Hydrolysis of alkylated DNA, releasing 3-methyladenine, 3-methylguanine, 7-methylguanine and 7-methyladenine.</text>
        <dbReference type="EC" id="3.2.2.21"/>
    </reaction>
</comment>
<dbReference type="GO" id="GO:0043916">
    <property type="term" value="F:DNA-7-methylguanine glycosylase activity"/>
    <property type="evidence" value="ECO:0007669"/>
    <property type="project" value="TreeGrafter"/>
</dbReference>
<protein>
    <recommendedName>
        <fullName evidence="3">DNA-3-methyladenine glycosylase II</fullName>
        <ecNumber evidence="3">3.2.2.21</ecNumber>
    </recommendedName>
</protein>
<evidence type="ECO:0000313" key="7">
    <source>
        <dbReference type="EMBL" id="QNI31535.1"/>
    </source>
</evidence>
<dbReference type="GO" id="GO:0032131">
    <property type="term" value="F:alkylated DNA binding"/>
    <property type="evidence" value="ECO:0007669"/>
    <property type="project" value="TreeGrafter"/>
</dbReference>
<dbReference type="PANTHER" id="PTHR43003:SF5">
    <property type="entry name" value="DNA-3-METHYLADENINE GLYCOSYLASE"/>
    <property type="match status" value="1"/>
</dbReference>
<evidence type="ECO:0000259" key="6">
    <source>
        <dbReference type="SMART" id="SM00478"/>
    </source>
</evidence>
<dbReference type="SMART" id="SM00478">
    <property type="entry name" value="ENDO3c"/>
    <property type="match status" value="1"/>
</dbReference>
<keyword evidence="4" id="KW-0227">DNA damage</keyword>
<sequence>MTDGRRPVRYDAALAIHELTAADPKLGALIERAGPYTLKLKSQHSPFEALLESIIYQQLHGKAAAAILKRLLTLFGEIHPSPEHVLGASDDMLRSVGLSASKSKALRDLAAKTLDGTVPTLTPIRRMPDTEILDRLTQVRGIGPWTVEMLLIFRLGRPDVFPLTDYGVRKGFSLTFKKLPKSKPFDATMLAKPAEMLRRSEKWRPWRSVASWYLWRACDLYGRPSPPPE</sequence>
<keyword evidence="8" id="KW-1185">Reference proteome</keyword>
<dbReference type="EC" id="3.2.2.21" evidence="3"/>
<dbReference type="FunFam" id="1.10.340.30:FF:000004">
    <property type="entry name" value="DNA-3-methyladenine glycosylase II"/>
    <property type="match status" value="1"/>
</dbReference>
<evidence type="ECO:0000313" key="8">
    <source>
        <dbReference type="Proteomes" id="UP000515312"/>
    </source>
</evidence>
<dbReference type="Gene3D" id="1.10.1670.40">
    <property type="match status" value="1"/>
</dbReference>
<proteinExistence type="inferred from homology"/>
<evidence type="ECO:0000256" key="4">
    <source>
        <dbReference type="ARBA" id="ARBA00022763"/>
    </source>
</evidence>
<dbReference type="GO" id="GO:0008725">
    <property type="term" value="F:DNA-3-methyladenine glycosylase activity"/>
    <property type="evidence" value="ECO:0007669"/>
    <property type="project" value="TreeGrafter"/>
</dbReference>
<keyword evidence="5" id="KW-0234">DNA repair</keyword>
<dbReference type="Proteomes" id="UP000515312">
    <property type="component" value="Chromosome"/>
</dbReference>
<dbReference type="InterPro" id="IPR003265">
    <property type="entry name" value="HhH-GPD_domain"/>
</dbReference>
<reference evidence="7 8" key="1">
    <citation type="submission" date="2020-08" db="EMBL/GenBank/DDBJ databases">
        <title>Edaphobacter telluris sp. nov. and Acidobacterium dinghuensis sp. nov., two acidobacteria isolated from forest soil.</title>
        <authorList>
            <person name="Fu J."/>
            <person name="Qiu L."/>
        </authorList>
    </citation>
    <scope>NUCLEOTIDE SEQUENCE [LARGE SCALE GENOMIC DNA]</scope>
    <source>
        <strain evidence="7">4Y35</strain>
    </source>
</reference>
<accession>A0A7G8BG65</accession>
<comment type="similarity">
    <text evidence="2">Belongs to the alkylbase DNA glycosidase AlkA family.</text>
</comment>
<dbReference type="GO" id="GO:0032993">
    <property type="term" value="C:protein-DNA complex"/>
    <property type="evidence" value="ECO:0007669"/>
    <property type="project" value="TreeGrafter"/>
</dbReference>
<dbReference type="RefSeq" id="WP_186742253.1">
    <property type="nucleotide sequence ID" value="NZ_CP060394.1"/>
</dbReference>
<dbReference type="KEGG" id="adin:H7849_21050"/>
<dbReference type="CDD" id="cd00056">
    <property type="entry name" value="ENDO3c"/>
    <property type="match status" value="1"/>
</dbReference>
<evidence type="ECO:0000256" key="3">
    <source>
        <dbReference type="ARBA" id="ARBA00012000"/>
    </source>
</evidence>
<dbReference type="EMBL" id="CP060394">
    <property type="protein sequence ID" value="QNI31535.1"/>
    <property type="molecule type" value="Genomic_DNA"/>
</dbReference>
<dbReference type="Gene3D" id="1.10.340.30">
    <property type="entry name" value="Hypothetical protein, domain 2"/>
    <property type="match status" value="1"/>
</dbReference>
<gene>
    <name evidence="7" type="ORF">H7849_21050</name>
</gene>
<dbReference type="AlphaFoldDB" id="A0A7G8BG65"/>
<dbReference type="GO" id="GO:0006307">
    <property type="term" value="P:DNA alkylation repair"/>
    <property type="evidence" value="ECO:0007669"/>
    <property type="project" value="TreeGrafter"/>
</dbReference>
<dbReference type="InterPro" id="IPR011257">
    <property type="entry name" value="DNA_glycosylase"/>
</dbReference>